<dbReference type="EMBL" id="JXYS01000046">
    <property type="protein sequence ID" value="KJF17366.1"/>
    <property type="molecule type" value="Genomic_DNA"/>
</dbReference>
<gene>
    <name evidence="3" type="ORF">AXFE_17600</name>
</gene>
<protein>
    <recommendedName>
        <fullName evidence="5">ATP-binding protein</fullName>
    </recommendedName>
</protein>
<name>A0A0D8HJW6_9ACTN</name>
<dbReference type="RefSeq" id="WP_052605450.1">
    <property type="nucleotide sequence ID" value="NZ_JXYS01000046.1"/>
</dbReference>
<evidence type="ECO:0000313" key="4">
    <source>
        <dbReference type="Proteomes" id="UP000032360"/>
    </source>
</evidence>
<keyword evidence="4" id="KW-1185">Reference proteome</keyword>
<proteinExistence type="predicted"/>
<dbReference type="Pfam" id="PF13173">
    <property type="entry name" value="AAA_14"/>
    <property type="match status" value="1"/>
</dbReference>
<dbReference type="STRING" id="1280514.AXFE_17600"/>
<accession>A0A0D8HJW6</accession>
<feature type="domain" description="AAA" evidence="1">
    <location>
        <begin position="21"/>
        <end position="132"/>
    </location>
</feature>
<organism evidence="3 4">
    <name type="scientific">Acidithrix ferrooxidans</name>
    <dbReference type="NCBI Taxonomy" id="1280514"/>
    <lineage>
        <taxon>Bacteria</taxon>
        <taxon>Bacillati</taxon>
        <taxon>Actinomycetota</taxon>
        <taxon>Acidimicrobiia</taxon>
        <taxon>Acidimicrobiales</taxon>
        <taxon>Acidimicrobiaceae</taxon>
        <taxon>Acidithrix</taxon>
    </lineage>
</organism>
<dbReference type="Pfam" id="PF13635">
    <property type="entry name" value="DUF4143"/>
    <property type="match status" value="1"/>
</dbReference>
<evidence type="ECO:0000313" key="3">
    <source>
        <dbReference type="EMBL" id="KJF17366.1"/>
    </source>
</evidence>
<dbReference type="PATRIC" id="fig|1280514.3.peg.2314"/>
<dbReference type="OrthoDB" id="128089at2"/>
<dbReference type="PANTHER" id="PTHR43566">
    <property type="entry name" value="CONSERVED PROTEIN"/>
    <property type="match status" value="1"/>
</dbReference>
<evidence type="ECO:0008006" key="5">
    <source>
        <dbReference type="Google" id="ProtNLM"/>
    </source>
</evidence>
<dbReference type="Proteomes" id="UP000032360">
    <property type="component" value="Unassembled WGS sequence"/>
</dbReference>
<reference evidence="3 4" key="1">
    <citation type="submission" date="2015-01" db="EMBL/GenBank/DDBJ databases">
        <title>Draft genome of the acidophilic iron oxidizer Acidithrix ferrooxidans strain Py-F3.</title>
        <authorList>
            <person name="Poehlein A."/>
            <person name="Eisen S."/>
            <person name="Schloemann M."/>
            <person name="Johnson B.D."/>
            <person name="Daniel R."/>
            <person name="Muehling M."/>
        </authorList>
    </citation>
    <scope>NUCLEOTIDE SEQUENCE [LARGE SCALE GENOMIC DNA]</scope>
    <source>
        <strain evidence="3 4">Py-F3</strain>
    </source>
</reference>
<dbReference type="AlphaFoldDB" id="A0A0D8HJW6"/>
<feature type="domain" description="DUF4143" evidence="2">
    <location>
        <begin position="197"/>
        <end position="360"/>
    </location>
</feature>
<dbReference type="InterPro" id="IPR027417">
    <property type="entry name" value="P-loop_NTPase"/>
</dbReference>
<sequence>MLYRDRIADVELIERLAATGAVLIEGPKACGKTETALRLAKSSVMLDVDTEAKRALSVDPLLVLEGAVPRLIDEWQESPSIWNDVRRLVDQRRTFGQFILTGSSVPNDDTKRHSGAGRFSILTMRPMTLLEMGFSTGQVSLTNLMEGEAPKSGEVALSLQDLTDLIVRGGWPRNLELSSRVAARSVRDYLDNICNVDVQRLAGAYRDPQRLKRFLRSFARNVATEVAIGVLGYEAGGESGPLAHNTVVSYLDALERLMVIENQPAWSPHLRSRTMLRNSPKRHFVDPSLAVAALGATSERLVRDLELLELLFESLVVRDLRVFSQPLDGEVFHYRDKGGQEVDAVVQLRDGRWAAFEVKLGAGRIDEGAASLLRFVGKIDRDQTGEPSMLGVITPGGYSYMRPDGVAVIALAALGP</sequence>
<dbReference type="InterPro" id="IPR025420">
    <property type="entry name" value="DUF4143"/>
</dbReference>
<dbReference type="InterPro" id="IPR041682">
    <property type="entry name" value="AAA_14"/>
</dbReference>
<evidence type="ECO:0000259" key="1">
    <source>
        <dbReference type="Pfam" id="PF13173"/>
    </source>
</evidence>
<evidence type="ECO:0000259" key="2">
    <source>
        <dbReference type="Pfam" id="PF13635"/>
    </source>
</evidence>
<comment type="caution">
    <text evidence="3">The sequence shown here is derived from an EMBL/GenBank/DDBJ whole genome shotgun (WGS) entry which is preliminary data.</text>
</comment>
<dbReference type="SUPFAM" id="SSF52540">
    <property type="entry name" value="P-loop containing nucleoside triphosphate hydrolases"/>
    <property type="match status" value="1"/>
</dbReference>
<dbReference type="PANTHER" id="PTHR43566:SF2">
    <property type="entry name" value="DUF4143 DOMAIN-CONTAINING PROTEIN"/>
    <property type="match status" value="1"/>
</dbReference>